<dbReference type="InterPro" id="IPR036890">
    <property type="entry name" value="HATPase_C_sf"/>
</dbReference>
<evidence type="ECO:0000256" key="9">
    <source>
        <dbReference type="ARBA" id="ARBA00022989"/>
    </source>
</evidence>
<dbReference type="GO" id="GO:0000155">
    <property type="term" value="F:phosphorelay sensor kinase activity"/>
    <property type="evidence" value="ECO:0007669"/>
    <property type="project" value="InterPro"/>
</dbReference>
<reference evidence="15" key="1">
    <citation type="submission" date="2016-10" db="EMBL/GenBank/DDBJ databases">
        <authorList>
            <person name="Varghese N."/>
            <person name="Submissions S."/>
        </authorList>
    </citation>
    <scope>NUCLEOTIDE SEQUENCE [LARGE SCALE GENOMIC DNA]</scope>
    <source>
        <strain evidence="15">CGMCC 1.10784</strain>
    </source>
</reference>
<accession>A0A1I1SSI6</accession>
<protein>
    <submittedName>
        <fullName evidence="14">Two-component system, sensor histidine kinase YesM</fullName>
    </submittedName>
</protein>
<organism evidence="14 15">
    <name type="scientific">Paenibacillus catalpae</name>
    <dbReference type="NCBI Taxonomy" id="1045775"/>
    <lineage>
        <taxon>Bacteria</taxon>
        <taxon>Bacillati</taxon>
        <taxon>Bacillota</taxon>
        <taxon>Bacilli</taxon>
        <taxon>Bacillales</taxon>
        <taxon>Paenibacillaceae</taxon>
        <taxon>Paenibacillus</taxon>
    </lineage>
</organism>
<gene>
    <name evidence="14" type="ORF">SAMN05216378_0183</name>
</gene>
<evidence type="ECO:0000256" key="4">
    <source>
        <dbReference type="ARBA" id="ARBA00022679"/>
    </source>
</evidence>
<keyword evidence="8" id="KW-0067">ATP-binding</keyword>
<keyword evidence="7 14" id="KW-0418">Kinase</keyword>
<dbReference type="Gene3D" id="3.30.565.10">
    <property type="entry name" value="Histidine kinase-like ATPase, C-terminal domain"/>
    <property type="match status" value="1"/>
</dbReference>
<keyword evidence="4" id="KW-0808">Transferase</keyword>
<dbReference type="Proteomes" id="UP000198855">
    <property type="component" value="Unassembled WGS sequence"/>
</dbReference>
<sequence length="589" mass="67438">MINKERSLFSKLVGALILLLVPVLIVSVYSNRVNERVITQQIKESSTGRVSTLAAQMDHIIRQMETYSQILIRDPNVIEFQDLSLLTNSYYEQVKRKKVIQDKLYLQSASTNWINDITVYSPHTGETLSTVHGIRYEADRLEKLSRENWNFVWNVSGSGDKGRIIHLTYEPHIAGGEGISQANSIIEISFDMSNVIRLLDQFQSQGSGDALFYKNKDDYLAANSIPPTLLKEAVSLLNDTGLTGEGDITLYVSGISYLVAYSKVESLDGYVVNIVPLHDILTPLRKSNQFDYLVLGLLLIVGIAVSWILYRNVQLPLRALIKGVQQIKMGQYKSRILFQASNEFRLIIISRFNEMAEQIQTLIENVLEQKLHAREAELKQLQSQINPHFLYNSISYMISMTKLDKKDAVLQMAYHLSDYYRYSTHVERQLVDLGEELKNAKDYLEIHRLRMKRINYVIRVDPDMMNVKVPRLFLQPIVENALIHGIENLEDIGLITITGSYSDGKYKITVEDNGGTMTHERLQSLKRLLVGRFGEGADSCGLQNVNRRLQLRYGEDAGLHLSINRESGLRVELRWREEPEKDEAVNRRR</sequence>
<evidence type="ECO:0000256" key="10">
    <source>
        <dbReference type="ARBA" id="ARBA00023012"/>
    </source>
</evidence>
<evidence type="ECO:0000313" key="14">
    <source>
        <dbReference type="EMBL" id="SFD49376.1"/>
    </source>
</evidence>
<evidence type="ECO:0000256" key="2">
    <source>
        <dbReference type="ARBA" id="ARBA00022475"/>
    </source>
</evidence>
<keyword evidence="6" id="KW-0547">Nucleotide-binding</keyword>
<evidence type="ECO:0000256" key="3">
    <source>
        <dbReference type="ARBA" id="ARBA00022553"/>
    </source>
</evidence>
<evidence type="ECO:0000256" key="8">
    <source>
        <dbReference type="ARBA" id="ARBA00022840"/>
    </source>
</evidence>
<feature type="transmembrane region" description="Helical" evidence="12">
    <location>
        <begin position="292"/>
        <end position="310"/>
    </location>
</feature>
<dbReference type="EMBL" id="FOMT01000001">
    <property type="protein sequence ID" value="SFD49376.1"/>
    <property type="molecule type" value="Genomic_DNA"/>
</dbReference>
<dbReference type="Gene3D" id="6.10.340.10">
    <property type="match status" value="1"/>
</dbReference>
<feature type="domain" description="HAMP" evidence="13">
    <location>
        <begin position="311"/>
        <end position="364"/>
    </location>
</feature>
<keyword evidence="2" id="KW-1003">Cell membrane</keyword>
<feature type="transmembrane region" description="Helical" evidence="12">
    <location>
        <begin position="12"/>
        <end position="30"/>
    </location>
</feature>
<dbReference type="InterPro" id="IPR010559">
    <property type="entry name" value="Sig_transdc_His_kin_internal"/>
</dbReference>
<evidence type="ECO:0000256" key="1">
    <source>
        <dbReference type="ARBA" id="ARBA00004651"/>
    </source>
</evidence>
<dbReference type="STRING" id="1045775.SAMN05216378_0183"/>
<dbReference type="AlphaFoldDB" id="A0A1I1SSI6"/>
<dbReference type="RefSeq" id="WP_091179957.1">
    <property type="nucleotide sequence ID" value="NZ_FOMT01000001.1"/>
</dbReference>
<keyword evidence="3" id="KW-0597">Phosphoprotein</keyword>
<dbReference type="PANTHER" id="PTHR34220:SF11">
    <property type="entry name" value="SENSOR PROTEIN KINASE HPTS"/>
    <property type="match status" value="1"/>
</dbReference>
<evidence type="ECO:0000256" key="12">
    <source>
        <dbReference type="SAM" id="Phobius"/>
    </source>
</evidence>
<dbReference type="InterPro" id="IPR050640">
    <property type="entry name" value="Bact_2-comp_sensor_kinase"/>
</dbReference>
<evidence type="ECO:0000313" key="15">
    <source>
        <dbReference type="Proteomes" id="UP000198855"/>
    </source>
</evidence>
<dbReference type="InterPro" id="IPR003660">
    <property type="entry name" value="HAMP_dom"/>
</dbReference>
<comment type="subcellular location">
    <subcellularLocation>
        <location evidence="1">Cell membrane</location>
        <topology evidence="1">Multi-pass membrane protein</topology>
    </subcellularLocation>
</comment>
<dbReference type="Pfam" id="PF06580">
    <property type="entry name" value="His_kinase"/>
    <property type="match status" value="1"/>
</dbReference>
<dbReference type="PROSITE" id="PS50885">
    <property type="entry name" value="HAMP"/>
    <property type="match status" value="1"/>
</dbReference>
<keyword evidence="15" id="KW-1185">Reference proteome</keyword>
<proteinExistence type="predicted"/>
<dbReference type="GO" id="GO:0005886">
    <property type="term" value="C:plasma membrane"/>
    <property type="evidence" value="ECO:0007669"/>
    <property type="project" value="UniProtKB-SubCell"/>
</dbReference>
<evidence type="ECO:0000256" key="5">
    <source>
        <dbReference type="ARBA" id="ARBA00022692"/>
    </source>
</evidence>
<dbReference type="OrthoDB" id="2521939at2"/>
<evidence type="ECO:0000256" key="11">
    <source>
        <dbReference type="ARBA" id="ARBA00023136"/>
    </source>
</evidence>
<keyword evidence="5 12" id="KW-0812">Transmembrane</keyword>
<evidence type="ECO:0000256" key="6">
    <source>
        <dbReference type="ARBA" id="ARBA00022741"/>
    </source>
</evidence>
<evidence type="ECO:0000256" key="7">
    <source>
        <dbReference type="ARBA" id="ARBA00022777"/>
    </source>
</evidence>
<keyword evidence="11 12" id="KW-0472">Membrane</keyword>
<name>A0A1I1SSI6_9BACL</name>
<dbReference type="PANTHER" id="PTHR34220">
    <property type="entry name" value="SENSOR HISTIDINE KINASE YPDA"/>
    <property type="match status" value="1"/>
</dbReference>
<dbReference type="SUPFAM" id="SSF55874">
    <property type="entry name" value="ATPase domain of HSP90 chaperone/DNA topoisomerase II/histidine kinase"/>
    <property type="match status" value="1"/>
</dbReference>
<keyword evidence="9 12" id="KW-1133">Transmembrane helix</keyword>
<keyword evidence="10" id="KW-0902">Two-component regulatory system</keyword>
<evidence type="ECO:0000259" key="13">
    <source>
        <dbReference type="PROSITE" id="PS50885"/>
    </source>
</evidence>
<dbReference type="GO" id="GO:0005524">
    <property type="term" value="F:ATP binding"/>
    <property type="evidence" value="ECO:0007669"/>
    <property type="project" value="UniProtKB-KW"/>
</dbReference>